<dbReference type="EMBL" id="LBNE01000001">
    <property type="protein sequence ID" value="KKO73359.1"/>
    <property type="molecule type" value="Genomic_DNA"/>
</dbReference>
<dbReference type="SUPFAM" id="SSF103473">
    <property type="entry name" value="MFS general substrate transporter"/>
    <property type="match status" value="1"/>
</dbReference>
<dbReference type="AlphaFoldDB" id="A0A171KWU2"/>
<dbReference type="GO" id="GO:0005886">
    <property type="term" value="C:plasma membrane"/>
    <property type="evidence" value="ECO:0007669"/>
    <property type="project" value="UniProtKB-SubCell"/>
</dbReference>
<feature type="transmembrane region" description="Helical" evidence="7">
    <location>
        <begin position="290"/>
        <end position="308"/>
    </location>
</feature>
<comment type="subcellular location">
    <subcellularLocation>
        <location evidence="1">Cell membrane</location>
        <topology evidence="1">Multi-pass membrane protein</topology>
    </subcellularLocation>
</comment>
<reference evidence="8 9" key="1">
    <citation type="submission" date="2015-04" db="EMBL/GenBank/DDBJ databases">
        <title>Genome sequence of Kerstersia gyiorum CG1.</title>
        <authorList>
            <person name="Greninger A.L."/>
            <person name="Kozyreva V."/>
            <person name="Chaturvedi V."/>
        </authorList>
    </citation>
    <scope>NUCLEOTIDE SEQUENCE [LARGE SCALE GENOMIC DNA]</scope>
    <source>
        <strain evidence="8 9">CG1</strain>
    </source>
</reference>
<evidence type="ECO:0008006" key="10">
    <source>
        <dbReference type="Google" id="ProtNLM"/>
    </source>
</evidence>
<feature type="transmembrane region" description="Helical" evidence="7">
    <location>
        <begin position="372"/>
        <end position="391"/>
    </location>
</feature>
<dbReference type="RefSeq" id="WP_068367569.1">
    <property type="nucleotide sequence ID" value="NZ_CP033936.1"/>
</dbReference>
<feature type="transmembrane region" description="Helical" evidence="7">
    <location>
        <begin position="232"/>
        <end position="254"/>
    </location>
</feature>
<dbReference type="Pfam" id="PF07690">
    <property type="entry name" value="MFS_1"/>
    <property type="match status" value="1"/>
</dbReference>
<evidence type="ECO:0000256" key="6">
    <source>
        <dbReference type="ARBA" id="ARBA00023136"/>
    </source>
</evidence>
<feature type="transmembrane region" description="Helical" evidence="7">
    <location>
        <begin position="87"/>
        <end position="105"/>
    </location>
</feature>
<feature type="transmembrane region" description="Helical" evidence="7">
    <location>
        <begin position="153"/>
        <end position="174"/>
    </location>
</feature>
<gene>
    <name evidence="8" type="ORF">AAV32_03675</name>
</gene>
<dbReference type="GO" id="GO:0022857">
    <property type="term" value="F:transmembrane transporter activity"/>
    <property type="evidence" value="ECO:0007669"/>
    <property type="project" value="InterPro"/>
</dbReference>
<name>A0A171KWU2_9BURK</name>
<feature type="transmembrane region" description="Helical" evidence="7">
    <location>
        <begin position="58"/>
        <end position="80"/>
    </location>
</feature>
<organism evidence="8 9">
    <name type="scientific">Kerstersia gyiorum</name>
    <dbReference type="NCBI Taxonomy" id="206506"/>
    <lineage>
        <taxon>Bacteria</taxon>
        <taxon>Pseudomonadati</taxon>
        <taxon>Pseudomonadota</taxon>
        <taxon>Betaproteobacteria</taxon>
        <taxon>Burkholderiales</taxon>
        <taxon>Alcaligenaceae</taxon>
        <taxon>Kerstersia</taxon>
    </lineage>
</organism>
<evidence type="ECO:0000256" key="7">
    <source>
        <dbReference type="SAM" id="Phobius"/>
    </source>
</evidence>
<evidence type="ECO:0000256" key="2">
    <source>
        <dbReference type="ARBA" id="ARBA00022448"/>
    </source>
</evidence>
<feature type="transmembrane region" description="Helical" evidence="7">
    <location>
        <begin position="111"/>
        <end position="141"/>
    </location>
</feature>
<keyword evidence="9" id="KW-1185">Reference proteome</keyword>
<sequence>MHIDTGRRPAALGAAFAFLARHRFLASFAALSLFMGISVGLAKINTTLYALHLQASPWLLGLVAAGQSLGILFTSLPMGYWVERYGAVRLFIAGSLAAGSLYVILPLVSDALFLLIVTVAISAIMPARFVSLNTVFMAALSRIGQERAGWYRATHMAGMFLLGPILGASVIEAVGFRGGFWLIAAMFLITALLAPLVFTQQPLGPPAGQSRRFDTRALVAHPQARRLALREAFIQMLHMYYAFYIVVIAIQHLGLGETTAATLVSVQGVAFILALFLGGGLVARLGHDTSLLSAALLACGTLVLGLAAQVPLLWLGGMLLGGGLGLLQIQTLTQFALLGQRVGLGRVAGFQAMAGPAGALAGGLLGSFPGQWLGQQAVFLLFIPLCALLAWSGRREQGEPG</sequence>
<evidence type="ECO:0000256" key="4">
    <source>
        <dbReference type="ARBA" id="ARBA00022692"/>
    </source>
</evidence>
<evidence type="ECO:0000256" key="5">
    <source>
        <dbReference type="ARBA" id="ARBA00022989"/>
    </source>
</evidence>
<protein>
    <recommendedName>
        <fullName evidence="10">MFS transporter</fullName>
    </recommendedName>
</protein>
<keyword evidence="5 7" id="KW-1133">Transmembrane helix</keyword>
<comment type="caution">
    <text evidence="8">The sequence shown here is derived from an EMBL/GenBank/DDBJ whole genome shotgun (WGS) entry which is preliminary data.</text>
</comment>
<evidence type="ECO:0000313" key="9">
    <source>
        <dbReference type="Proteomes" id="UP000078084"/>
    </source>
</evidence>
<dbReference type="InterPro" id="IPR050171">
    <property type="entry name" value="MFS_Transporters"/>
</dbReference>
<feature type="transmembrane region" description="Helical" evidence="7">
    <location>
        <begin position="314"/>
        <end position="335"/>
    </location>
</feature>
<evidence type="ECO:0000313" key="8">
    <source>
        <dbReference type="EMBL" id="KKO73359.1"/>
    </source>
</evidence>
<evidence type="ECO:0000256" key="1">
    <source>
        <dbReference type="ARBA" id="ARBA00004651"/>
    </source>
</evidence>
<dbReference type="InterPro" id="IPR011701">
    <property type="entry name" value="MFS"/>
</dbReference>
<keyword evidence="2" id="KW-0813">Transport</keyword>
<dbReference type="InterPro" id="IPR036259">
    <property type="entry name" value="MFS_trans_sf"/>
</dbReference>
<feature type="transmembrane region" description="Helical" evidence="7">
    <location>
        <begin position="260"/>
        <end position="283"/>
    </location>
</feature>
<proteinExistence type="predicted"/>
<keyword evidence="3" id="KW-1003">Cell membrane</keyword>
<keyword evidence="6 7" id="KW-0472">Membrane</keyword>
<dbReference type="GeneID" id="99727986"/>
<dbReference type="Gene3D" id="1.20.1250.20">
    <property type="entry name" value="MFS general substrate transporter like domains"/>
    <property type="match status" value="2"/>
</dbReference>
<feature type="transmembrane region" description="Helical" evidence="7">
    <location>
        <begin position="347"/>
        <end position="366"/>
    </location>
</feature>
<dbReference type="STRING" id="206506.AAV32_03675"/>
<dbReference type="Proteomes" id="UP000078084">
    <property type="component" value="Unassembled WGS sequence"/>
</dbReference>
<dbReference type="PANTHER" id="PTHR23517">
    <property type="entry name" value="RESISTANCE PROTEIN MDTM, PUTATIVE-RELATED-RELATED"/>
    <property type="match status" value="1"/>
</dbReference>
<keyword evidence="4 7" id="KW-0812">Transmembrane</keyword>
<evidence type="ECO:0000256" key="3">
    <source>
        <dbReference type="ARBA" id="ARBA00022475"/>
    </source>
</evidence>
<accession>A0A171KWU2</accession>
<feature type="transmembrane region" description="Helical" evidence="7">
    <location>
        <begin position="180"/>
        <end position="198"/>
    </location>
</feature>